<dbReference type="OrthoDB" id="5360225at2"/>
<protein>
    <recommendedName>
        <fullName evidence="3">Phage tail assembly protein</fullName>
    </recommendedName>
</protein>
<sequence length="87" mass="9428">MAKAKSNVVEENGNQYTVIALSDGREIKIRHPKGKDLRFAMNGSGGNDADIVFKLSSTLTCLSLDELDELQAKDCSLIIKEVAAFLA</sequence>
<evidence type="ECO:0000313" key="2">
    <source>
        <dbReference type="Proteomes" id="UP000005709"/>
    </source>
</evidence>
<accession>C8PII8</accession>
<organism evidence="1 2">
    <name type="scientific">Campylobacter gracilis RM3268</name>
    <dbReference type="NCBI Taxonomy" id="553220"/>
    <lineage>
        <taxon>Bacteria</taxon>
        <taxon>Pseudomonadati</taxon>
        <taxon>Campylobacterota</taxon>
        <taxon>Epsilonproteobacteria</taxon>
        <taxon>Campylobacterales</taxon>
        <taxon>Campylobacteraceae</taxon>
        <taxon>Campylobacter</taxon>
    </lineage>
</organism>
<proteinExistence type="predicted"/>
<dbReference type="RefSeq" id="WP_005872452.1">
    <property type="nucleotide sequence ID" value="NZ_ACYG01000027.1"/>
</dbReference>
<keyword evidence="2" id="KW-1185">Reference proteome</keyword>
<dbReference type="EMBL" id="ACYG01000027">
    <property type="protein sequence ID" value="EEV17353.1"/>
    <property type="molecule type" value="Genomic_DNA"/>
</dbReference>
<dbReference type="AlphaFoldDB" id="C8PII8"/>
<reference evidence="1 2" key="1">
    <citation type="submission" date="2009-07" db="EMBL/GenBank/DDBJ databases">
        <authorList>
            <person name="Madupu R."/>
            <person name="Sebastian Y."/>
            <person name="Durkin A.S."/>
            <person name="Torralba M."/>
            <person name="Methe B."/>
            <person name="Sutton G.G."/>
            <person name="Strausberg R.L."/>
            <person name="Nelson K.E."/>
        </authorList>
    </citation>
    <scope>NUCLEOTIDE SEQUENCE [LARGE SCALE GENOMIC DNA]</scope>
    <source>
        <strain evidence="1 2">RM3268</strain>
    </source>
</reference>
<evidence type="ECO:0000313" key="1">
    <source>
        <dbReference type="EMBL" id="EEV17353.1"/>
    </source>
</evidence>
<dbReference type="Proteomes" id="UP000005709">
    <property type="component" value="Unassembled WGS sequence"/>
</dbReference>
<name>C8PII8_9BACT</name>
<dbReference type="eggNOG" id="ENOG5031AP5">
    <property type="taxonomic scope" value="Bacteria"/>
</dbReference>
<evidence type="ECO:0008006" key="3">
    <source>
        <dbReference type="Google" id="ProtNLM"/>
    </source>
</evidence>
<dbReference type="STRING" id="824.CGRAC_0627"/>
<comment type="caution">
    <text evidence="1">The sequence shown here is derived from an EMBL/GenBank/DDBJ whole genome shotgun (WGS) entry which is preliminary data.</text>
</comment>
<gene>
    <name evidence="1" type="ORF">CAMGR0001_1649</name>
</gene>